<accession>A0ABN7AC89</accession>
<feature type="transmembrane region" description="Helical" evidence="1">
    <location>
        <begin position="162"/>
        <end position="182"/>
    </location>
</feature>
<name>A0ABN7AC89_9HEMI</name>
<organism evidence="2 3">
    <name type="scientific">Nesidiocoris tenuis</name>
    <dbReference type="NCBI Taxonomy" id="355587"/>
    <lineage>
        <taxon>Eukaryota</taxon>
        <taxon>Metazoa</taxon>
        <taxon>Ecdysozoa</taxon>
        <taxon>Arthropoda</taxon>
        <taxon>Hexapoda</taxon>
        <taxon>Insecta</taxon>
        <taxon>Pterygota</taxon>
        <taxon>Neoptera</taxon>
        <taxon>Paraneoptera</taxon>
        <taxon>Hemiptera</taxon>
        <taxon>Heteroptera</taxon>
        <taxon>Panheteroptera</taxon>
        <taxon>Cimicomorpha</taxon>
        <taxon>Miridae</taxon>
        <taxon>Dicyphina</taxon>
        <taxon>Nesidiocoris</taxon>
    </lineage>
</organism>
<evidence type="ECO:0000313" key="3">
    <source>
        <dbReference type="Proteomes" id="UP001307889"/>
    </source>
</evidence>
<sequence>MKLERYLRLLRIFSRPFGASQFNNDGRLSKWYAVTLLNFIVGTVGRLFYLRRVFRTIGKNYFTDRPFQLIMVLISMLISFGNDLAAVLFLRLPFTASNVARIELQTRREISYPCGFLLFDVGFIALFRFCHATVTCIQFYIKGILPPFDAFIVLISRYHPELTQYVALMYYCCILQLFGCVIRDEGNILGRLFSSYPLVFFLIQMFNLFKSCHNVKREIELLLEEMFLREMGRKGHSDKRLKTYFILKPKLDLSVGRFFEPSLYLFMQLMSSTVFFYLLMLQMNVLKSTFSSSV</sequence>
<protein>
    <recommendedName>
        <fullName evidence="4">Gustatory receptor</fullName>
    </recommendedName>
</protein>
<feature type="transmembrane region" description="Helical" evidence="1">
    <location>
        <begin position="31"/>
        <end position="49"/>
    </location>
</feature>
<keyword evidence="1" id="KW-0812">Transmembrane</keyword>
<evidence type="ECO:0000313" key="2">
    <source>
        <dbReference type="EMBL" id="BES89658.1"/>
    </source>
</evidence>
<feature type="transmembrane region" description="Helical" evidence="1">
    <location>
        <begin position="110"/>
        <end position="127"/>
    </location>
</feature>
<keyword evidence="3" id="KW-1185">Reference proteome</keyword>
<dbReference type="Proteomes" id="UP001307889">
    <property type="component" value="Chromosome 1"/>
</dbReference>
<keyword evidence="1" id="KW-0472">Membrane</keyword>
<evidence type="ECO:0008006" key="4">
    <source>
        <dbReference type="Google" id="ProtNLM"/>
    </source>
</evidence>
<keyword evidence="1" id="KW-1133">Transmembrane helix</keyword>
<proteinExistence type="predicted"/>
<dbReference type="EMBL" id="AP028909">
    <property type="protein sequence ID" value="BES89658.1"/>
    <property type="molecule type" value="Genomic_DNA"/>
</dbReference>
<evidence type="ECO:0000256" key="1">
    <source>
        <dbReference type="SAM" id="Phobius"/>
    </source>
</evidence>
<reference evidence="2 3" key="1">
    <citation type="submission" date="2023-09" db="EMBL/GenBank/DDBJ databases">
        <title>Nesidiocoris tenuis whole genome shotgun sequence.</title>
        <authorList>
            <person name="Shibata T."/>
            <person name="Shimoda M."/>
            <person name="Kobayashi T."/>
            <person name="Uehara T."/>
        </authorList>
    </citation>
    <scope>NUCLEOTIDE SEQUENCE [LARGE SCALE GENOMIC DNA]</scope>
    <source>
        <strain evidence="2 3">Japan</strain>
    </source>
</reference>
<feature type="transmembrane region" description="Helical" evidence="1">
    <location>
        <begin position="189"/>
        <end position="209"/>
    </location>
</feature>
<gene>
    <name evidence="2" type="ORF">NTJ_02465</name>
</gene>
<feature type="transmembrane region" description="Helical" evidence="1">
    <location>
        <begin position="69"/>
        <end position="90"/>
    </location>
</feature>
<feature type="transmembrane region" description="Helical" evidence="1">
    <location>
        <begin position="263"/>
        <end position="281"/>
    </location>
</feature>